<dbReference type="EMBL" id="JABFTP020000124">
    <property type="protein sequence ID" value="KAL3278622.1"/>
    <property type="molecule type" value="Genomic_DNA"/>
</dbReference>
<keyword evidence="2" id="KW-1185">Reference proteome</keyword>
<sequence length="111" mass="12819">MHFASSFRGRGWGCFIPDPWRRVRVIFIPEPGKIVHKIAKDFRPISLTSFLLKTMERLVERYLRENTLAERPLHITKHAYEQGRSVYSALHSVVGNIEKGPEKGEVTLGIF</sequence>
<gene>
    <name evidence="1" type="ORF">HHI36_016162</name>
</gene>
<dbReference type="AlphaFoldDB" id="A0ABD2NJN7"/>
<proteinExistence type="predicted"/>
<dbReference type="Proteomes" id="UP001516400">
    <property type="component" value="Unassembled WGS sequence"/>
</dbReference>
<organism evidence="1 2">
    <name type="scientific">Cryptolaemus montrouzieri</name>
    <dbReference type="NCBI Taxonomy" id="559131"/>
    <lineage>
        <taxon>Eukaryota</taxon>
        <taxon>Metazoa</taxon>
        <taxon>Ecdysozoa</taxon>
        <taxon>Arthropoda</taxon>
        <taxon>Hexapoda</taxon>
        <taxon>Insecta</taxon>
        <taxon>Pterygota</taxon>
        <taxon>Neoptera</taxon>
        <taxon>Endopterygota</taxon>
        <taxon>Coleoptera</taxon>
        <taxon>Polyphaga</taxon>
        <taxon>Cucujiformia</taxon>
        <taxon>Coccinelloidea</taxon>
        <taxon>Coccinellidae</taxon>
        <taxon>Scymninae</taxon>
        <taxon>Scymnini</taxon>
        <taxon>Cryptolaemus</taxon>
    </lineage>
</organism>
<evidence type="ECO:0000313" key="2">
    <source>
        <dbReference type="Proteomes" id="UP001516400"/>
    </source>
</evidence>
<reference evidence="1 2" key="1">
    <citation type="journal article" date="2021" name="BMC Biol.">
        <title>Horizontally acquired antibacterial genes associated with adaptive radiation of ladybird beetles.</title>
        <authorList>
            <person name="Li H.S."/>
            <person name="Tang X.F."/>
            <person name="Huang Y.H."/>
            <person name="Xu Z.Y."/>
            <person name="Chen M.L."/>
            <person name="Du X.Y."/>
            <person name="Qiu B.Y."/>
            <person name="Chen P.T."/>
            <person name="Zhang W."/>
            <person name="Slipinski A."/>
            <person name="Escalona H.E."/>
            <person name="Waterhouse R.M."/>
            <person name="Zwick A."/>
            <person name="Pang H."/>
        </authorList>
    </citation>
    <scope>NUCLEOTIDE SEQUENCE [LARGE SCALE GENOMIC DNA]</scope>
    <source>
        <strain evidence="1">SYSU2018</strain>
    </source>
</reference>
<protein>
    <submittedName>
        <fullName evidence="1">Uncharacterized protein</fullName>
    </submittedName>
</protein>
<comment type="caution">
    <text evidence="1">The sequence shown here is derived from an EMBL/GenBank/DDBJ whole genome shotgun (WGS) entry which is preliminary data.</text>
</comment>
<accession>A0ABD2NJN7</accession>
<name>A0ABD2NJN7_9CUCU</name>
<evidence type="ECO:0000313" key="1">
    <source>
        <dbReference type="EMBL" id="KAL3278622.1"/>
    </source>
</evidence>